<evidence type="ECO:0000313" key="2">
    <source>
        <dbReference type="Proteomes" id="UP000078492"/>
    </source>
</evidence>
<evidence type="ECO:0000313" key="1">
    <source>
        <dbReference type="EMBL" id="KYN13090.1"/>
    </source>
</evidence>
<proteinExistence type="predicted"/>
<dbReference type="Proteomes" id="UP000078492">
    <property type="component" value="Unassembled WGS sequence"/>
</dbReference>
<accession>A0A195DJL9</accession>
<dbReference type="AlphaFoldDB" id="A0A195DJL9"/>
<name>A0A195DJL9_9HYME</name>
<protein>
    <submittedName>
        <fullName evidence="1">Uncharacterized protein</fullName>
    </submittedName>
</protein>
<organism evidence="1 2">
    <name type="scientific">Trachymyrmex cornetzi</name>
    <dbReference type="NCBI Taxonomy" id="471704"/>
    <lineage>
        <taxon>Eukaryota</taxon>
        <taxon>Metazoa</taxon>
        <taxon>Ecdysozoa</taxon>
        <taxon>Arthropoda</taxon>
        <taxon>Hexapoda</taxon>
        <taxon>Insecta</taxon>
        <taxon>Pterygota</taxon>
        <taxon>Neoptera</taxon>
        <taxon>Endopterygota</taxon>
        <taxon>Hymenoptera</taxon>
        <taxon>Apocrita</taxon>
        <taxon>Aculeata</taxon>
        <taxon>Formicoidea</taxon>
        <taxon>Formicidae</taxon>
        <taxon>Myrmicinae</taxon>
        <taxon>Trachymyrmex</taxon>
    </lineage>
</organism>
<sequence>MKKKKTKAALKRKVGARIETQFDPRYEAPAEVGSPRAHLTYNNVESINEYKCVSSFLCSRRVRTQHHSPSSYLASRKAKVGTRATEWIDTDSPYPRYLRVAESTLGDARSLYETSNERVPKVEVCRVGTRAVRESCACFPLFHLIIHLNTRPNEKDEKQEEEKGAGEEEKKFAANGVSLMNAFFVSGKQRGPGPILPGSCAVR</sequence>
<gene>
    <name evidence="1" type="ORF">ALC57_14773</name>
</gene>
<keyword evidence="2" id="KW-1185">Reference proteome</keyword>
<dbReference type="EMBL" id="KQ980794">
    <property type="protein sequence ID" value="KYN13090.1"/>
    <property type="molecule type" value="Genomic_DNA"/>
</dbReference>
<reference evidence="1 2" key="1">
    <citation type="submission" date="2015-09" db="EMBL/GenBank/DDBJ databases">
        <title>Trachymyrmex cornetzi WGS genome.</title>
        <authorList>
            <person name="Nygaard S."/>
            <person name="Hu H."/>
            <person name="Boomsma J."/>
            <person name="Zhang G."/>
        </authorList>
    </citation>
    <scope>NUCLEOTIDE SEQUENCE [LARGE SCALE GENOMIC DNA]</scope>
    <source>
        <strain evidence="1">Tcor2-1</strain>
        <tissue evidence="1">Whole body</tissue>
    </source>
</reference>